<feature type="transmembrane region" description="Helical" evidence="4">
    <location>
        <begin position="742"/>
        <end position="764"/>
    </location>
</feature>
<reference evidence="7 8" key="1">
    <citation type="submission" date="2020-08" db="EMBL/GenBank/DDBJ databases">
        <title>Genomic Encyclopedia of Type Strains, Phase IV (KMG-V): Genome sequencing to study the core and pangenomes of soil and plant-associated prokaryotes.</title>
        <authorList>
            <person name="Whitman W."/>
        </authorList>
    </citation>
    <scope>NUCLEOTIDE SEQUENCE [LARGE SCALE GENOMIC DNA]</scope>
    <source>
        <strain evidence="7 8">M8UP14</strain>
    </source>
</reference>
<accession>A0A7W7ZGB8</accession>
<gene>
    <name evidence="7" type="ORF">HDF16_004040</name>
</gene>
<keyword evidence="3" id="KW-0902">Two-component regulatory system</keyword>
<evidence type="ECO:0000256" key="3">
    <source>
        <dbReference type="ARBA" id="ARBA00023012"/>
    </source>
</evidence>
<evidence type="ECO:0000256" key="5">
    <source>
        <dbReference type="SAM" id="SignalP"/>
    </source>
</evidence>
<dbReference type="CDD" id="cd16917">
    <property type="entry name" value="HATPase_UhpB-NarQ-NarX-like"/>
    <property type="match status" value="1"/>
</dbReference>
<evidence type="ECO:0000259" key="6">
    <source>
        <dbReference type="SMART" id="SM00387"/>
    </source>
</evidence>
<dbReference type="InterPro" id="IPR050482">
    <property type="entry name" value="Sensor_HK_TwoCompSys"/>
</dbReference>
<keyword evidence="4" id="KW-0812">Transmembrane</keyword>
<dbReference type="RefSeq" id="WP_184220546.1">
    <property type="nucleotide sequence ID" value="NZ_JACHIP010000005.1"/>
</dbReference>
<dbReference type="SUPFAM" id="SSF55874">
    <property type="entry name" value="ATPase domain of HSP90 chaperone/DNA topoisomerase II/histidine kinase"/>
    <property type="match status" value="1"/>
</dbReference>
<dbReference type="Pfam" id="PF07495">
    <property type="entry name" value="Y_Y_Y"/>
    <property type="match status" value="1"/>
</dbReference>
<dbReference type="InterPro" id="IPR013783">
    <property type="entry name" value="Ig-like_fold"/>
</dbReference>
<dbReference type="AlphaFoldDB" id="A0A7W7ZGB8"/>
<dbReference type="GO" id="GO:0000155">
    <property type="term" value="F:phosphorelay sensor kinase activity"/>
    <property type="evidence" value="ECO:0007669"/>
    <property type="project" value="InterPro"/>
</dbReference>
<dbReference type="InterPro" id="IPR011123">
    <property type="entry name" value="Y_Y_Y"/>
</dbReference>
<proteinExistence type="predicted"/>
<dbReference type="GO" id="GO:0016020">
    <property type="term" value="C:membrane"/>
    <property type="evidence" value="ECO:0007669"/>
    <property type="project" value="InterPro"/>
</dbReference>
<dbReference type="Gene3D" id="3.30.565.10">
    <property type="entry name" value="Histidine kinase-like ATPase, C-terminal domain"/>
    <property type="match status" value="1"/>
</dbReference>
<keyword evidence="1" id="KW-0808">Transferase</keyword>
<dbReference type="Pfam" id="PF02518">
    <property type="entry name" value="HATPase_c"/>
    <property type="match status" value="1"/>
</dbReference>
<dbReference type="InterPro" id="IPR015943">
    <property type="entry name" value="WD40/YVTN_repeat-like_dom_sf"/>
</dbReference>
<keyword evidence="8" id="KW-1185">Reference proteome</keyword>
<feature type="signal peptide" evidence="5">
    <location>
        <begin position="1"/>
        <end position="20"/>
    </location>
</feature>
<dbReference type="PANTHER" id="PTHR24421:SF62">
    <property type="entry name" value="SENSORY TRANSDUCTION HISTIDINE KINASE"/>
    <property type="match status" value="1"/>
</dbReference>
<dbReference type="EMBL" id="JACHIP010000005">
    <property type="protein sequence ID" value="MBB5059317.1"/>
    <property type="molecule type" value="Genomic_DNA"/>
</dbReference>
<name>A0A7W7ZGB8_9BACT</name>
<dbReference type="InterPro" id="IPR011712">
    <property type="entry name" value="Sig_transdc_His_kin_sub3_dim/P"/>
</dbReference>
<dbReference type="SMART" id="SM00387">
    <property type="entry name" value="HATPase_c"/>
    <property type="match status" value="1"/>
</dbReference>
<evidence type="ECO:0000256" key="2">
    <source>
        <dbReference type="ARBA" id="ARBA00022777"/>
    </source>
</evidence>
<sequence>MASALFATWFAWGGSAFLCAQNLTLRQMDHTAWTARDGAPIGVNSIAAAQDGTLWLATRGGLYRFDGLHFTAYIPPAGEPSLPSIEMRSVYMAPDGALWVAPWLKGLVRIKDGHVRVFDQNDGLSSDTVAQVLQAPDRAMWALSGGVLYKQKGDLWQEALPQSQQIGEVVHFFFDRAGTLWIATRNLIYFVAKGTSVPQKTSEKGGSVSDFIEMADGSLWINALPPAAVIRRLSVPGHPSPFPLSYPVEASGITLDPKGNLWVASNRNGVQRVASDVIQLHDRGSIRPNNPGVQKFDTEAGLSGLGVFTVFHDANGTIWAGTTRGLDRFRMPTLTKLPDTSIEGDVGITACPNGTVWMGSGDFLISVTGEAITHYKKGELWGLYCDRNNTVWFNRGGAIVQLRDGKEQSIPVPDPNLPYCVVQLAGDAENLYADCALSGLWRRSNNRWTRIEAPGFPKESPIAIMQDASGRVWAGFTGNRVGLVDGASTKTYAVDSLPGLGNVQAILVTKDAVFAGGVHGLAALRDDRFQSLLTADSDTVQGVSGLVEAHNGDIWLNGARGVFRIPAGELTRALHSGSYRMQSERFSGDGLVGFAYQGYELPSAVIAPNGRIWIATSSTAVYVDPEKITADTVPAITSIQGFTDNESPRYEAFPKIDPGTHTLRIRYFGAHLNAPERVTYRYRLDGQDPGWQEVGPRTEAVYTNLRPGAYTFHVAASNGENIWSEAPSPLKFEVLPAFYQRWWFLSLCIVALLLLIGIAFRMRFEYATTQMKRRLEERAQERMRIARDLHDTLLQGIQGLILCFHSDIEEVPEDLPARGMLEKTLDRAEDVIAEGRERVRSLRSEESTADDLPTALAQASALVPSKGAASIEFLVEGEPRSLRTIVYDEIYSIGREAISNALRHANATRIEVEISYGAMHLRLRCRDNGTGMTKQQLEAGSPAGHWGITGMKERASRVGAKLDIWSTAGAGTEVEVNVPAATAYFVNTPRKPWTIGLGPRQ</sequence>
<dbReference type="Gene3D" id="2.130.10.10">
    <property type="entry name" value="YVTN repeat-like/Quinoprotein amine dehydrogenase"/>
    <property type="match status" value="3"/>
</dbReference>
<dbReference type="Gene3D" id="1.20.5.1930">
    <property type="match status" value="1"/>
</dbReference>
<keyword evidence="5" id="KW-0732">Signal</keyword>
<keyword evidence="2 7" id="KW-0418">Kinase</keyword>
<dbReference type="SUPFAM" id="SSF63829">
    <property type="entry name" value="Calcium-dependent phosphotriesterase"/>
    <property type="match status" value="3"/>
</dbReference>
<dbReference type="Pfam" id="PF07730">
    <property type="entry name" value="HisKA_3"/>
    <property type="match status" value="1"/>
</dbReference>
<dbReference type="GO" id="GO:0046983">
    <property type="term" value="F:protein dimerization activity"/>
    <property type="evidence" value="ECO:0007669"/>
    <property type="project" value="InterPro"/>
</dbReference>
<organism evidence="7 8">
    <name type="scientific">Granulicella aggregans</name>
    <dbReference type="NCBI Taxonomy" id="474949"/>
    <lineage>
        <taxon>Bacteria</taxon>
        <taxon>Pseudomonadati</taxon>
        <taxon>Acidobacteriota</taxon>
        <taxon>Terriglobia</taxon>
        <taxon>Terriglobales</taxon>
        <taxon>Acidobacteriaceae</taxon>
        <taxon>Granulicella</taxon>
    </lineage>
</organism>
<evidence type="ECO:0000256" key="4">
    <source>
        <dbReference type="SAM" id="Phobius"/>
    </source>
</evidence>
<evidence type="ECO:0000313" key="8">
    <source>
        <dbReference type="Proteomes" id="UP000540989"/>
    </source>
</evidence>
<dbReference type="PANTHER" id="PTHR24421">
    <property type="entry name" value="NITRATE/NITRITE SENSOR PROTEIN NARX-RELATED"/>
    <property type="match status" value="1"/>
</dbReference>
<comment type="caution">
    <text evidence="7">The sequence shown here is derived from an EMBL/GenBank/DDBJ whole genome shotgun (WGS) entry which is preliminary data.</text>
</comment>
<protein>
    <submittedName>
        <fullName evidence="7">Signal transduction histidine kinase/ligand-binding sensor domain-containing protein</fullName>
    </submittedName>
</protein>
<dbReference type="Gene3D" id="2.60.40.10">
    <property type="entry name" value="Immunoglobulins"/>
    <property type="match status" value="1"/>
</dbReference>
<keyword evidence="4" id="KW-1133">Transmembrane helix</keyword>
<dbReference type="InterPro" id="IPR036890">
    <property type="entry name" value="HATPase_C_sf"/>
</dbReference>
<dbReference type="InterPro" id="IPR003594">
    <property type="entry name" value="HATPase_dom"/>
</dbReference>
<feature type="chain" id="PRO_5031314609" evidence="5">
    <location>
        <begin position="21"/>
        <end position="1001"/>
    </location>
</feature>
<evidence type="ECO:0000256" key="1">
    <source>
        <dbReference type="ARBA" id="ARBA00022679"/>
    </source>
</evidence>
<dbReference type="Proteomes" id="UP000540989">
    <property type="component" value="Unassembled WGS sequence"/>
</dbReference>
<evidence type="ECO:0000313" key="7">
    <source>
        <dbReference type="EMBL" id="MBB5059317.1"/>
    </source>
</evidence>
<feature type="domain" description="Histidine kinase/HSP90-like ATPase" evidence="6">
    <location>
        <begin position="885"/>
        <end position="982"/>
    </location>
</feature>
<keyword evidence="4" id="KW-0472">Membrane</keyword>